<accession>A0A9D1VYX2</accession>
<reference evidence="10" key="2">
    <citation type="submission" date="2021-04" db="EMBL/GenBank/DDBJ databases">
        <authorList>
            <person name="Gilroy R."/>
        </authorList>
    </citation>
    <scope>NUCLEOTIDE SEQUENCE</scope>
    <source>
        <strain evidence="10">ChiSjej5B23-15282</strain>
    </source>
</reference>
<keyword evidence="3 5" id="KW-0378">Hydrolase</keyword>
<organism evidence="10 11">
    <name type="scientific">Candidatus Mediterraneibacter caccavium</name>
    <dbReference type="NCBI Taxonomy" id="2838661"/>
    <lineage>
        <taxon>Bacteria</taxon>
        <taxon>Bacillati</taxon>
        <taxon>Bacillota</taxon>
        <taxon>Clostridia</taxon>
        <taxon>Lachnospirales</taxon>
        <taxon>Lachnospiraceae</taxon>
        <taxon>Mediterraneibacter</taxon>
    </lineage>
</organism>
<dbReference type="AlphaFoldDB" id="A0A9D1VYX2"/>
<sequence length="746" mass="85698">MGIAVNQAGDTFHLYNDEISYIMNVLPNNQLGQIYFGKRIEIPEDCTYFVETLMRPMSSCVFDTDKRFSMEYIRQEYAVFGTSDYRMPAVTVLQENGSRISEFCFRGYQIRAGKPGLAGLPATYVENEEEAETLVIELTDQVSGLELELYYTIFAAGGIIARSARFINRGGQTLHLLSAMSLCLDLPDSSYDMIQFSGAWSRERYPKTRRLEQGIQSVGSIRGNSSHNHNPFIILKRPTADEFQGEAIGFSLIYSGNFLAQAEVDTYDTTRVMMGIHPHCFDWKLEPSEEFQTPEAVMVYTDQGLNHLSQTYHRLYQKRLARGYWRDRARPILINNWEATQFDFSEDLLVRIAEKAKESGVELFVLDDGWFGKRCNEHAGLGDWIANPDRLKNGITGLAQRIEDLGMKFGLWFEPEMVNKDSDLYREHPDWIIQTPERKNSHGRFQYVLDFSRKEVVDRIYDMMAKILSEAKVSYIKWDMNRSITECYSAVFPEDRQGEIYHRYILGVYELYERLTSKFPHILFESCASGGGRFDPGMLYYAPQCWTSDDSDAVERIKIQYGTSYCYPVSSMGTHVSAVPNHQINRVTPLYTRANVAYFGTFGYELDLNALTAEEQEEVKEQIAFMKQYRQLFQFGTFYRLMSPFENNISAWMVVNEDKTEAIVGWYRVLNGINLPYTRLRLKGLSDEMQYTVNGDSFAHYGNELMNAGLITTDISSGQAEGDEKMCQDFESRLYILKAVKGGKTA</sequence>
<dbReference type="Pfam" id="PF16874">
    <property type="entry name" value="Glyco_hydro_36C"/>
    <property type="match status" value="1"/>
</dbReference>
<evidence type="ECO:0000313" key="11">
    <source>
        <dbReference type="Proteomes" id="UP000824243"/>
    </source>
</evidence>
<dbReference type="CDD" id="cd14791">
    <property type="entry name" value="GH36"/>
    <property type="match status" value="1"/>
</dbReference>
<feature type="domain" description="Glycosyl hydrolase family 36 C-terminal" evidence="8">
    <location>
        <begin position="650"/>
        <end position="737"/>
    </location>
</feature>
<evidence type="ECO:0000259" key="9">
    <source>
        <dbReference type="Pfam" id="PF16875"/>
    </source>
</evidence>
<reference evidence="10" key="1">
    <citation type="journal article" date="2021" name="PeerJ">
        <title>Extensive microbial diversity within the chicken gut microbiome revealed by metagenomics and culture.</title>
        <authorList>
            <person name="Gilroy R."/>
            <person name="Ravi A."/>
            <person name="Getino M."/>
            <person name="Pursley I."/>
            <person name="Horton D.L."/>
            <person name="Alikhan N.F."/>
            <person name="Baker D."/>
            <person name="Gharbi K."/>
            <person name="Hall N."/>
            <person name="Watson M."/>
            <person name="Adriaenssens E.M."/>
            <person name="Foster-Nyarko E."/>
            <person name="Jarju S."/>
            <person name="Secka A."/>
            <person name="Antonio M."/>
            <person name="Oren A."/>
            <person name="Chaudhuri R.R."/>
            <person name="La Ragione R."/>
            <person name="Hildebrand F."/>
            <person name="Pallen M.J."/>
        </authorList>
    </citation>
    <scope>NUCLEOTIDE SEQUENCE</scope>
    <source>
        <strain evidence="10">ChiSjej5B23-15282</strain>
    </source>
</reference>
<feature type="domain" description="Glycosyl hydrolase family 36 N-terminal" evidence="9">
    <location>
        <begin position="30"/>
        <end position="286"/>
    </location>
</feature>
<dbReference type="GO" id="GO:0016052">
    <property type="term" value="P:carbohydrate catabolic process"/>
    <property type="evidence" value="ECO:0007669"/>
    <property type="project" value="InterPro"/>
</dbReference>
<feature type="binding site" evidence="7">
    <location>
        <begin position="477"/>
        <end position="481"/>
    </location>
    <ligand>
        <name>substrate</name>
    </ligand>
</feature>
<evidence type="ECO:0000256" key="7">
    <source>
        <dbReference type="PIRSR" id="PIRSR005536-2"/>
    </source>
</evidence>
<dbReference type="PANTHER" id="PTHR43053:SF3">
    <property type="entry name" value="ALPHA-GALACTOSIDASE C-RELATED"/>
    <property type="match status" value="1"/>
</dbReference>
<feature type="binding site" evidence="7">
    <location>
        <position position="549"/>
    </location>
    <ligand>
        <name>substrate</name>
    </ligand>
</feature>
<feature type="active site" description="Nucleophile" evidence="6">
    <location>
        <position position="479"/>
    </location>
</feature>
<evidence type="ECO:0000256" key="5">
    <source>
        <dbReference type="PIRNR" id="PIRNR005536"/>
    </source>
</evidence>
<dbReference type="Proteomes" id="UP000824243">
    <property type="component" value="Unassembled WGS sequence"/>
</dbReference>
<dbReference type="InterPro" id="IPR050985">
    <property type="entry name" value="Alpha-glycosidase_related"/>
</dbReference>
<dbReference type="SUPFAM" id="SSF51445">
    <property type="entry name" value="(Trans)glycosidases"/>
    <property type="match status" value="1"/>
</dbReference>
<dbReference type="PANTHER" id="PTHR43053">
    <property type="entry name" value="GLYCOSIDASE FAMILY 31"/>
    <property type="match status" value="1"/>
</dbReference>
<dbReference type="Gene3D" id="2.70.98.60">
    <property type="entry name" value="alpha-galactosidase from lactobacil brevis"/>
    <property type="match status" value="1"/>
</dbReference>
<feature type="binding site" evidence="7">
    <location>
        <position position="444"/>
    </location>
    <ligand>
        <name>substrate</name>
    </ligand>
</feature>
<keyword evidence="4 5" id="KW-0326">Glycosidase</keyword>
<evidence type="ECO:0000313" key="10">
    <source>
        <dbReference type="EMBL" id="HIX49123.1"/>
    </source>
</evidence>
<dbReference type="FunFam" id="3.20.20.70:FF:000118">
    <property type="entry name" value="Alpha-galactosidase"/>
    <property type="match status" value="1"/>
</dbReference>
<dbReference type="Gene3D" id="3.20.20.70">
    <property type="entry name" value="Aldolase class I"/>
    <property type="match status" value="1"/>
</dbReference>
<evidence type="ECO:0000256" key="6">
    <source>
        <dbReference type="PIRSR" id="PIRSR005536-1"/>
    </source>
</evidence>
<dbReference type="InterPro" id="IPR002252">
    <property type="entry name" value="Glyco_hydro_36"/>
</dbReference>
<dbReference type="InterPro" id="IPR031704">
    <property type="entry name" value="Glyco_hydro_36_N"/>
</dbReference>
<dbReference type="InterPro" id="IPR013780">
    <property type="entry name" value="Glyco_hydro_b"/>
</dbReference>
<dbReference type="InterPro" id="IPR031705">
    <property type="entry name" value="Glyco_hydro_36_C"/>
</dbReference>
<proteinExistence type="inferred from homology"/>
<gene>
    <name evidence="10" type="ORF">H9981_08980</name>
</gene>
<dbReference type="InterPro" id="IPR013785">
    <property type="entry name" value="Aldolase_TIM"/>
</dbReference>
<evidence type="ECO:0000256" key="3">
    <source>
        <dbReference type="ARBA" id="ARBA00022801"/>
    </source>
</evidence>
<feature type="binding site" evidence="7">
    <location>
        <position position="200"/>
    </location>
    <ligand>
        <name>substrate</name>
    </ligand>
</feature>
<dbReference type="EC" id="3.2.1.22" evidence="2 5"/>
<comment type="similarity">
    <text evidence="5">Belongs to the glycosyl hydrolase.</text>
</comment>
<evidence type="ECO:0000256" key="1">
    <source>
        <dbReference type="ARBA" id="ARBA00001255"/>
    </source>
</evidence>
<evidence type="ECO:0000256" key="2">
    <source>
        <dbReference type="ARBA" id="ARBA00012755"/>
    </source>
</evidence>
<dbReference type="PRINTS" id="PR00743">
    <property type="entry name" value="GLHYDRLASE36"/>
</dbReference>
<dbReference type="InterPro" id="IPR017853">
    <property type="entry name" value="GH"/>
</dbReference>
<dbReference type="GO" id="GO:0004557">
    <property type="term" value="F:alpha-galactosidase activity"/>
    <property type="evidence" value="ECO:0007669"/>
    <property type="project" value="UniProtKB-UniRule"/>
</dbReference>
<dbReference type="Pfam" id="PF02065">
    <property type="entry name" value="Melibiase"/>
    <property type="match status" value="1"/>
</dbReference>
<dbReference type="InterPro" id="IPR038417">
    <property type="entry name" value="Alpga-gal_N_sf"/>
</dbReference>
<dbReference type="Pfam" id="PF16875">
    <property type="entry name" value="Glyco_hydro_36N"/>
    <property type="match status" value="1"/>
</dbReference>
<dbReference type="Gene3D" id="2.60.40.1180">
    <property type="entry name" value="Golgi alpha-mannosidase II"/>
    <property type="match status" value="1"/>
</dbReference>
<evidence type="ECO:0000256" key="4">
    <source>
        <dbReference type="ARBA" id="ARBA00023295"/>
    </source>
</evidence>
<name>A0A9D1VYX2_9FIRM</name>
<dbReference type="EMBL" id="DXFA01000153">
    <property type="protein sequence ID" value="HIX49123.1"/>
    <property type="molecule type" value="Genomic_DNA"/>
</dbReference>
<evidence type="ECO:0000259" key="8">
    <source>
        <dbReference type="Pfam" id="PF16874"/>
    </source>
</evidence>
<feature type="binding site" evidence="7">
    <location>
        <begin position="367"/>
        <end position="368"/>
    </location>
    <ligand>
        <name>substrate</name>
    </ligand>
</feature>
<protein>
    <recommendedName>
        <fullName evidence="2 5">Alpha-galactosidase</fullName>
        <ecNumber evidence="2 5">3.2.1.22</ecNumber>
    </recommendedName>
</protein>
<comment type="caution">
    <text evidence="10">The sequence shown here is derived from an EMBL/GenBank/DDBJ whole genome shotgun (WGS) entry which is preliminary data.</text>
</comment>
<dbReference type="PIRSF" id="PIRSF005536">
    <property type="entry name" value="Agal"/>
    <property type="match status" value="1"/>
</dbReference>
<comment type="catalytic activity">
    <reaction evidence="1 5">
        <text>Hydrolysis of terminal, non-reducing alpha-D-galactose residues in alpha-D-galactosides, including galactose oligosaccharides, galactomannans and galactolipids.</text>
        <dbReference type="EC" id="3.2.1.22"/>
    </reaction>
</comment>
<feature type="binding site" evidence="7">
    <location>
        <position position="527"/>
    </location>
    <ligand>
        <name>substrate</name>
    </ligand>
</feature>
<feature type="active site" description="Proton donor" evidence="6">
    <location>
        <position position="549"/>
    </location>
</feature>